<dbReference type="AlphaFoldDB" id="S3MWV3"/>
<name>S3MWV3_9GAMM</name>
<sequence>MYAVHVYDIYATKHRSIKEVTTPPEVAIFLTKLSAEKYPTISELSFVDQDLYNGEELLKLRKEFLELLEEVDDQPRREFLKQILEAISMAENLNLWILFNPFYEFGPAN</sequence>
<keyword evidence="2" id="KW-1185">Reference proteome</keyword>
<gene>
    <name evidence="1" type="ORF">F945_02283</name>
</gene>
<dbReference type="PATRIC" id="fig|421052.3.peg.2228"/>
<dbReference type="RefSeq" id="WP_016656687.1">
    <property type="nucleotide sequence ID" value="NZ_KE340353.1"/>
</dbReference>
<evidence type="ECO:0000313" key="2">
    <source>
        <dbReference type="Proteomes" id="UP000014568"/>
    </source>
</evidence>
<proteinExistence type="predicted"/>
<dbReference type="EMBL" id="ATGI01000031">
    <property type="protein sequence ID" value="EPF71937.1"/>
    <property type="molecule type" value="Genomic_DNA"/>
</dbReference>
<protein>
    <submittedName>
        <fullName evidence="1">Uncharacterized protein</fullName>
    </submittedName>
</protein>
<dbReference type="Proteomes" id="UP000014568">
    <property type="component" value="Unassembled WGS sequence"/>
</dbReference>
<dbReference type="OrthoDB" id="9970873at2"/>
<evidence type="ECO:0000313" key="1">
    <source>
        <dbReference type="EMBL" id="EPF71937.1"/>
    </source>
</evidence>
<dbReference type="HOGENOM" id="CLU_2230633_0_0_6"/>
<organism evidence="1 2">
    <name type="scientific">Acinetobacter rudis CIP 110305</name>
    <dbReference type="NCBI Taxonomy" id="421052"/>
    <lineage>
        <taxon>Bacteria</taxon>
        <taxon>Pseudomonadati</taxon>
        <taxon>Pseudomonadota</taxon>
        <taxon>Gammaproteobacteria</taxon>
        <taxon>Moraxellales</taxon>
        <taxon>Moraxellaceae</taxon>
        <taxon>Acinetobacter</taxon>
    </lineage>
</organism>
<comment type="caution">
    <text evidence="1">The sequence shown here is derived from an EMBL/GenBank/DDBJ whole genome shotgun (WGS) entry which is preliminary data.</text>
</comment>
<accession>S3MWV3</accession>
<reference evidence="1 2" key="1">
    <citation type="submission" date="2013-06" db="EMBL/GenBank/DDBJ databases">
        <title>The Genome Sequence of Acinetobacter rudis CIP 110305.</title>
        <authorList>
            <consortium name="The Broad Institute Genome Sequencing Platform"/>
            <consortium name="The Broad Institute Genome Sequencing Center for Infectious Disease"/>
            <person name="Cerqueira G."/>
            <person name="Feldgarden M."/>
            <person name="Courvalin P."/>
            <person name="Perichon B."/>
            <person name="Grillot-Courvalin C."/>
            <person name="Clermont D."/>
            <person name="Rocha E."/>
            <person name="Yoon E.-J."/>
            <person name="Nemec A."/>
            <person name="Young S.K."/>
            <person name="Zeng Q."/>
            <person name="Gargeya S."/>
            <person name="Fitzgerald M."/>
            <person name="Abouelleil A."/>
            <person name="Alvarado L."/>
            <person name="Berlin A.M."/>
            <person name="Chapman S.B."/>
            <person name="Dewar J."/>
            <person name="Goldberg J."/>
            <person name="Griggs A."/>
            <person name="Gujja S."/>
            <person name="Hansen M."/>
            <person name="Howarth C."/>
            <person name="Imamovic A."/>
            <person name="Larimer J."/>
            <person name="McCowan C."/>
            <person name="Murphy C."/>
            <person name="Pearson M."/>
            <person name="Priest M."/>
            <person name="Roberts A."/>
            <person name="Saif S."/>
            <person name="Shea T."/>
            <person name="Sykes S."/>
            <person name="Wortman J."/>
            <person name="Nusbaum C."/>
            <person name="Birren B."/>
        </authorList>
    </citation>
    <scope>NUCLEOTIDE SEQUENCE [LARGE SCALE GENOMIC DNA]</scope>
    <source>
        <strain evidence="1 2">CIP 110305</strain>
    </source>
</reference>